<evidence type="ECO:0000256" key="6">
    <source>
        <dbReference type="ARBA" id="ARBA00023235"/>
    </source>
</evidence>
<keyword evidence="4 8" id="KW-0028">Amino-acid biosynthesis</keyword>
<keyword evidence="8" id="KW-0963">Cytoplasm</keyword>
<dbReference type="EMBL" id="CP010401">
    <property type="protein sequence ID" value="ALE03253.1"/>
    <property type="molecule type" value="Genomic_DNA"/>
</dbReference>
<evidence type="ECO:0000256" key="2">
    <source>
        <dbReference type="ARBA" id="ARBA00010219"/>
    </source>
</evidence>
<dbReference type="OrthoDB" id="9805408at2"/>
<dbReference type="PANTHER" id="PTHR31689">
    <property type="entry name" value="DIAMINOPIMELATE EPIMERASE, CHLOROPLASTIC"/>
    <property type="match status" value="1"/>
</dbReference>
<comment type="subcellular location">
    <subcellularLocation>
        <location evidence="8">Cytoplasm</location>
    </subcellularLocation>
</comment>
<keyword evidence="5 8" id="KW-0457">Lysine biosynthesis</keyword>
<comment type="similarity">
    <text evidence="2 8">Belongs to the diaminopimelate epimerase family.</text>
</comment>
<dbReference type="SUPFAM" id="SSF54506">
    <property type="entry name" value="Diaminopimelate epimerase-like"/>
    <property type="match status" value="2"/>
</dbReference>
<dbReference type="RefSeq" id="WP_053943866.1">
    <property type="nucleotide sequence ID" value="NZ_CP010401.1"/>
</dbReference>
<dbReference type="GO" id="GO:0008837">
    <property type="term" value="F:diaminopimelate epimerase activity"/>
    <property type="evidence" value="ECO:0007669"/>
    <property type="project" value="UniProtKB-UniRule"/>
</dbReference>
<feature type="binding site" evidence="8">
    <location>
        <begin position="208"/>
        <end position="209"/>
    </location>
    <ligand>
        <name>substrate</name>
    </ligand>
</feature>
<organism evidence="10 11">
    <name type="scientific">Bartonella ancashensis</name>
    <dbReference type="NCBI Taxonomy" id="1318743"/>
    <lineage>
        <taxon>Bacteria</taxon>
        <taxon>Pseudomonadati</taxon>
        <taxon>Pseudomonadota</taxon>
        <taxon>Alphaproteobacteria</taxon>
        <taxon>Hyphomicrobiales</taxon>
        <taxon>Bartonellaceae</taxon>
        <taxon>Bartonella</taxon>
    </lineage>
</organism>
<feature type="binding site" evidence="8">
    <location>
        <position position="13"/>
    </location>
    <ligand>
        <name>substrate</name>
    </ligand>
</feature>
<dbReference type="HAMAP" id="MF_00197">
    <property type="entry name" value="DAP_epimerase"/>
    <property type="match status" value="1"/>
</dbReference>
<dbReference type="GO" id="GO:0009089">
    <property type="term" value="P:lysine biosynthetic process via diaminopimelate"/>
    <property type="evidence" value="ECO:0007669"/>
    <property type="project" value="UniProtKB-UniRule"/>
</dbReference>
<name>A0A0M5KSG8_9HYPH</name>
<evidence type="ECO:0000256" key="9">
    <source>
        <dbReference type="PROSITE-ProRule" id="PRU10125"/>
    </source>
</evidence>
<proteinExistence type="inferred from homology"/>
<evidence type="ECO:0000256" key="5">
    <source>
        <dbReference type="ARBA" id="ARBA00023154"/>
    </source>
</evidence>
<dbReference type="GO" id="GO:0005829">
    <property type="term" value="C:cytosol"/>
    <property type="evidence" value="ECO:0007669"/>
    <property type="project" value="TreeGrafter"/>
</dbReference>
<feature type="site" description="Could be important to modulate the pK values of the two catalytic cysteine residues" evidence="8">
    <location>
        <position position="158"/>
    </location>
</feature>
<dbReference type="PANTHER" id="PTHR31689:SF0">
    <property type="entry name" value="DIAMINOPIMELATE EPIMERASE"/>
    <property type="match status" value="1"/>
</dbReference>
<comment type="pathway">
    <text evidence="1 8">Amino-acid biosynthesis; L-lysine biosynthesis via DAP pathway; DL-2,6-diaminopimelate from LL-2,6-diaminopimelate: step 1/1.</text>
</comment>
<dbReference type="PROSITE" id="PS01326">
    <property type="entry name" value="DAP_EPIMERASE"/>
    <property type="match status" value="1"/>
</dbReference>
<dbReference type="Gene3D" id="3.10.310.10">
    <property type="entry name" value="Diaminopimelate Epimerase, Chain A, domain 1"/>
    <property type="match status" value="2"/>
</dbReference>
<feature type="binding site" evidence="8">
    <location>
        <position position="156"/>
    </location>
    <ligand>
        <name>substrate</name>
    </ligand>
</feature>
<feature type="active site" description="Proton donor" evidence="8">
    <location>
        <position position="74"/>
    </location>
</feature>
<evidence type="ECO:0000256" key="8">
    <source>
        <dbReference type="HAMAP-Rule" id="MF_00197"/>
    </source>
</evidence>
<sequence>MKIPFSKMNGLGNRIIVADLRKSTHNITPQAILTLSSNPQTAFDQIMAIHLPIQEKGDFHIEIWNSDGSKAKTCGNGIRCVIEWLANNHLGNCFRLETPAGLIEGERQTNGLISVDMGLPNLKVEDMPLSRKIIDIDNVDITAGPLKEASLVSVGNLHAIFFVENNIQQIPLEKYGKQLEYDSLFLDRCNISVVHVMSKKSLAIRTWERGAGLTQACGSAACASTVAAYRRGLIERSVDANLPGGVLSIFYRDDGHIIMTGPTEHEFSGFLNPLTGTYKKDPLQWQ</sequence>
<protein>
    <recommendedName>
        <fullName evidence="3 8">Diaminopimelate epimerase</fullName>
        <shortName evidence="8">DAP epimerase</shortName>
        <ecNumber evidence="3 8">5.1.1.7</ecNumber>
    </recommendedName>
    <alternativeName>
        <fullName evidence="8">PLP-independent amino acid racemase</fullName>
    </alternativeName>
</protein>
<accession>A0A0M5KSG8</accession>
<evidence type="ECO:0000313" key="10">
    <source>
        <dbReference type="EMBL" id="ALE03253.1"/>
    </source>
</evidence>
<feature type="binding site" evidence="8">
    <location>
        <begin position="218"/>
        <end position="219"/>
    </location>
    <ligand>
        <name>substrate</name>
    </ligand>
</feature>
<evidence type="ECO:0000313" key="11">
    <source>
        <dbReference type="Proteomes" id="UP000057213"/>
    </source>
</evidence>
<comment type="function">
    <text evidence="8">Catalyzes the stereoinversion of LL-2,6-diaminopimelate (L,L-DAP) to meso-diaminopimelate (meso-DAP), a precursor of L-lysine and an essential component of the bacterial peptidoglycan.</text>
</comment>
<keyword evidence="11" id="KW-1185">Reference proteome</keyword>
<feature type="binding site" evidence="8">
    <location>
        <position position="190"/>
    </location>
    <ligand>
        <name>substrate</name>
    </ligand>
</feature>
<comment type="catalytic activity">
    <reaction evidence="7 8">
        <text>(2S,6S)-2,6-diaminopimelate = meso-2,6-diaminopimelate</text>
        <dbReference type="Rhea" id="RHEA:15393"/>
        <dbReference type="ChEBI" id="CHEBI:57609"/>
        <dbReference type="ChEBI" id="CHEBI:57791"/>
        <dbReference type="EC" id="5.1.1.7"/>
    </reaction>
</comment>
<dbReference type="Pfam" id="PF01678">
    <property type="entry name" value="DAP_epimerase"/>
    <property type="match status" value="2"/>
</dbReference>
<feature type="binding site" evidence="8">
    <location>
        <position position="45"/>
    </location>
    <ligand>
        <name>substrate</name>
    </ligand>
</feature>
<gene>
    <name evidence="8" type="primary">dapF</name>
    <name evidence="10" type="ORF">PU02_0439</name>
</gene>
<feature type="binding site" evidence="8">
    <location>
        <begin position="75"/>
        <end position="76"/>
    </location>
    <ligand>
        <name>substrate</name>
    </ligand>
</feature>
<evidence type="ECO:0000256" key="7">
    <source>
        <dbReference type="ARBA" id="ARBA00051712"/>
    </source>
</evidence>
<dbReference type="PATRIC" id="fig|1318743.3.peg.451"/>
<evidence type="ECO:0000256" key="4">
    <source>
        <dbReference type="ARBA" id="ARBA00022605"/>
    </source>
</evidence>
<dbReference type="EC" id="5.1.1.7" evidence="3 8"/>
<feature type="binding site" evidence="8">
    <location>
        <position position="65"/>
    </location>
    <ligand>
        <name>substrate</name>
    </ligand>
</feature>
<dbReference type="InterPro" id="IPR001653">
    <property type="entry name" value="DAP_epimerase_DapF"/>
</dbReference>
<evidence type="ECO:0000256" key="1">
    <source>
        <dbReference type="ARBA" id="ARBA00005196"/>
    </source>
</evidence>
<dbReference type="NCBIfam" id="TIGR00652">
    <property type="entry name" value="DapF"/>
    <property type="match status" value="1"/>
</dbReference>
<dbReference type="Proteomes" id="UP000057213">
    <property type="component" value="Chromosome"/>
</dbReference>
<evidence type="ECO:0000256" key="3">
    <source>
        <dbReference type="ARBA" id="ARBA00013080"/>
    </source>
</evidence>
<dbReference type="UniPathway" id="UPA00034">
    <property type="reaction ID" value="UER00025"/>
</dbReference>
<keyword evidence="6 8" id="KW-0413">Isomerase</keyword>
<dbReference type="AlphaFoldDB" id="A0A0M5KSG8"/>
<dbReference type="InterPro" id="IPR018510">
    <property type="entry name" value="DAP_epimerase_AS"/>
</dbReference>
<reference evidence="10 11" key="1">
    <citation type="journal article" date="2015" name="Genome Announc.">
        <title>Complete Genome Sequence of Bartonella ancashensis Strain 20.00, Isolated from the Blood of a Patient with Verruga Peruana.</title>
        <authorList>
            <person name="Hang J."/>
            <person name="Mullins K.E."/>
            <person name="Clifford R.J."/>
            <person name="Onmus-Leone F."/>
            <person name="Yang Y."/>
            <person name="Jiang J."/>
            <person name="Leguia M."/>
            <person name="Kasper M.R."/>
            <person name="Maguina C."/>
            <person name="Lesho E.P."/>
            <person name="Jarman R.G."/>
            <person name="Richards A.L."/>
            <person name="Blazes D."/>
        </authorList>
    </citation>
    <scope>NUCLEOTIDE SEQUENCE [LARGE SCALE GENOMIC DNA]</scope>
    <source>
        <strain evidence="10 11">20.00</strain>
    </source>
</reference>
<dbReference type="STRING" id="1318743.PU02_0439"/>
<comment type="subunit">
    <text evidence="8">Homodimer.</text>
</comment>
<feature type="site" description="Could be important to modulate the pK values of the two catalytic cysteine residues" evidence="8">
    <location>
        <position position="208"/>
    </location>
</feature>
<feature type="active site" description="Proton acceptor" evidence="8">
    <location>
        <position position="217"/>
    </location>
</feature>
<dbReference type="KEGG" id="banc:PU02_0439"/>
<feature type="active site" evidence="9">
    <location>
        <position position="74"/>
    </location>
</feature>